<dbReference type="STRING" id="118967.SAMN02745191_0294"/>
<dbReference type="EMBL" id="FUWY01000001">
    <property type="protein sequence ID" value="SJZ37191.1"/>
    <property type="molecule type" value="Genomic_DNA"/>
</dbReference>
<dbReference type="RefSeq" id="WP_078710742.1">
    <property type="nucleotide sequence ID" value="NZ_FUWY01000001.1"/>
</dbReference>
<evidence type="ECO:0000313" key="2">
    <source>
        <dbReference type="Proteomes" id="UP000243297"/>
    </source>
</evidence>
<protein>
    <submittedName>
        <fullName evidence="1">Uncharacterized protein</fullName>
    </submittedName>
</protein>
<gene>
    <name evidence="1" type="ORF">SAMN02745191_0294</name>
</gene>
<keyword evidence="2" id="KW-1185">Reference proteome</keyword>
<sequence length="69" mass="7817">MIDIKLELVKSKLQSVSKLIKLITFSSDVSEGTVIEVSELADGMNLIQKELEEICHELDQIIENQKETE</sequence>
<reference evidence="2" key="1">
    <citation type="submission" date="2017-02" db="EMBL/GenBank/DDBJ databases">
        <authorList>
            <person name="Varghese N."/>
            <person name="Submissions S."/>
        </authorList>
    </citation>
    <scope>NUCLEOTIDE SEQUENCE [LARGE SCALE GENOMIC DNA]</scope>
    <source>
        <strain evidence="2">ATCC 25662</strain>
    </source>
</reference>
<name>A0A1T4K447_9FIRM</name>
<dbReference type="AlphaFoldDB" id="A0A1T4K447"/>
<accession>A0A1T4K447</accession>
<dbReference type="Proteomes" id="UP000243297">
    <property type="component" value="Unassembled WGS sequence"/>
</dbReference>
<proteinExistence type="predicted"/>
<organism evidence="1 2">
    <name type="scientific">Anaerorhabdus furcosa</name>
    <dbReference type="NCBI Taxonomy" id="118967"/>
    <lineage>
        <taxon>Bacteria</taxon>
        <taxon>Bacillati</taxon>
        <taxon>Bacillota</taxon>
        <taxon>Erysipelotrichia</taxon>
        <taxon>Erysipelotrichales</taxon>
        <taxon>Erysipelotrichaceae</taxon>
        <taxon>Anaerorhabdus</taxon>
    </lineage>
</organism>
<evidence type="ECO:0000313" key="1">
    <source>
        <dbReference type="EMBL" id="SJZ37191.1"/>
    </source>
</evidence>